<keyword evidence="1" id="KW-1133">Transmembrane helix</keyword>
<keyword evidence="3" id="KW-1185">Reference proteome</keyword>
<feature type="transmembrane region" description="Helical" evidence="1">
    <location>
        <begin position="175"/>
        <end position="203"/>
    </location>
</feature>
<dbReference type="RefSeq" id="WP_157301865.1">
    <property type="nucleotide sequence ID" value="NZ_BAAAZB010000026.1"/>
</dbReference>
<feature type="transmembrane region" description="Helical" evidence="1">
    <location>
        <begin position="390"/>
        <end position="408"/>
    </location>
</feature>
<feature type="transmembrane region" description="Helical" evidence="1">
    <location>
        <begin position="57"/>
        <end position="74"/>
    </location>
</feature>
<dbReference type="Proteomes" id="UP000468388">
    <property type="component" value="Unassembled WGS sequence"/>
</dbReference>
<feature type="transmembrane region" description="Helical" evidence="1">
    <location>
        <begin position="215"/>
        <end position="234"/>
    </location>
</feature>
<keyword evidence="1" id="KW-0472">Membrane</keyword>
<feature type="transmembrane region" description="Helical" evidence="1">
    <location>
        <begin position="326"/>
        <end position="346"/>
    </location>
</feature>
<feature type="transmembrane region" description="Helical" evidence="1">
    <location>
        <begin position="109"/>
        <end position="125"/>
    </location>
</feature>
<evidence type="ECO:0000313" key="3">
    <source>
        <dbReference type="Proteomes" id="UP000468388"/>
    </source>
</evidence>
<evidence type="ECO:0008006" key="4">
    <source>
        <dbReference type="Google" id="ProtNLM"/>
    </source>
</evidence>
<accession>A0A6N8JE66</accession>
<feature type="transmembrane region" description="Helical" evidence="1">
    <location>
        <begin position="145"/>
        <end position="163"/>
    </location>
</feature>
<reference evidence="2 3" key="1">
    <citation type="submission" date="2019-12" db="EMBL/GenBank/DDBJ databases">
        <title>The draft genomic sequence of strain Chitinophaga oryziterrae JCM 16595.</title>
        <authorList>
            <person name="Zhang X."/>
        </authorList>
    </citation>
    <scope>NUCLEOTIDE SEQUENCE [LARGE SCALE GENOMIC DNA]</scope>
    <source>
        <strain evidence="2 3">JCM 16595</strain>
    </source>
</reference>
<organism evidence="2 3">
    <name type="scientific">Chitinophaga oryziterrae</name>
    <dbReference type="NCBI Taxonomy" id="1031224"/>
    <lineage>
        <taxon>Bacteria</taxon>
        <taxon>Pseudomonadati</taxon>
        <taxon>Bacteroidota</taxon>
        <taxon>Chitinophagia</taxon>
        <taxon>Chitinophagales</taxon>
        <taxon>Chitinophagaceae</taxon>
        <taxon>Chitinophaga</taxon>
    </lineage>
</organism>
<gene>
    <name evidence="2" type="ORF">GO495_21835</name>
</gene>
<name>A0A6N8JE66_9BACT</name>
<dbReference type="EMBL" id="WRXO01000007">
    <property type="protein sequence ID" value="MVT43254.1"/>
    <property type="molecule type" value="Genomic_DNA"/>
</dbReference>
<protein>
    <recommendedName>
        <fullName evidence="4">O-antigen ligase domain-containing protein</fullName>
    </recommendedName>
</protein>
<feature type="transmembrane region" description="Helical" evidence="1">
    <location>
        <begin position="367"/>
        <end position="384"/>
    </location>
</feature>
<evidence type="ECO:0000256" key="1">
    <source>
        <dbReference type="SAM" id="Phobius"/>
    </source>
</evidence>
<evidence type="ECO:0000313" key="2">
    <source>
        <dbReference type="EMBL" id="MVT43254.1"/>
    </source>
</evidence>
<feature type="transmembrane region" description="Helical" evidence="1">
    <location>
        <begin position="12"/>
        <end position="37"/>
    </location>
</feature>
<sequence length="422" mass="48018">MKVNKSNARMVVFSLLSSAKLSFVGTLILSEVYALFYSFSFKRISTLYNRVPDMKKIHIGMALFLGVQMLSDVVNHTDTNNMLRGWAALAVAIVIFTFMFRMFDETPKVIVAFMIAEVVRLILFGQSNLEQDTADLAESYSAFKFRIAPITNNIILLLTYYLYNKRKDKMTVAVFILYGLMCVGLDYRSNGLFYLFTGLIILFRKQLMYMTLARKIGLTLLVGITFQILFMIYVNAVLSGEFGGKHAGTQLEETGNPYNPFSLISQGRGEFFVAIEAIKDAPILGHGSWAVDKDNHYRMMMFKDADAGKFRENSLNNSGVIPSHSVLLGAWLYAGIVGFLVMLYIFNLVLKRAFYLIKDPRAMETPYYPLIVLYTVQLIWTFPFSPLPQIRNIIPVFIAFIITVYYSLKNDEEEEDLLPDNG</sequence>
<feature type="transmembrane region" description="Helical" evidence="1">
    <location>
        <begin position="86"/>
        <end position="103"/>
    </location>
</feature>
<proteinExistence type="predicted"/>
<dbReference type="OrthoDB" id="118203at2"/>
<dbReference type="AlphaFoldDB" id="A0A6N8JE66"/>
<comment type="caution">
    <text evidence="2">The sequence shown here is derived from an EMBL/GenBank/DDBJ whole genome shotgun (WGS) entry which is preliminary data.</text>
</comment>
<keyword evidence="1" id="KW-0812">Transmembrane</keyword>